<name>A0A377J7B7_GRIHO</name>
<dbReference type="AlphaFoldDB" id="A0A377J7B7"/>
<accession>A0A377J7B7</accession>
<protein>
    <submittedName>
        <fullName evidence="1">Uncharacterized protein</fullName>
    </submittedName>
</protein>
<gene>
    <name evidence="1" type="ORF">NCTC11645_03305</name>
</gene>
<reference evidence="1 2" key="1">
    <citation type="submission" date="2018-06" db="EMBL/GenBank/DDBJ databases">
        <authorList>
            <consortium name="Pathogen Informatics"/>
            <person name="Doyle S."/>
        </authorList>
    </citation>
    <scope>NUCLEOTIDE SEQUENCE [LARGE SCALE GENOMIC DNA]</scope>
    <source>
        <strain evidence="1 2">NCTC11645</strain>
    </source>
</reference>
<proteinExistence type="predicted"/>
<sequence length="254" mass="29056">MNSLVFKIKQLDNGTSANIKVYTMSISRTEILSFFNINSNQSQKELSSLKVKSISPKKINNYVSRVIDIAKKSTSSENKEKYGILKNHVSFVCNSEINRNLSDKAESIKDSKLIKLKKEIIENKTKEALHIETLMCSAPLQNYLTAMLDRDSKFKRLSKSERNETLKYAYDLLDKRIDDKIKSKNLKVTTIANAKELISIICNEEFNDTTKESKQTHKRPSVDLSGLNIDISMDDFSSDVMQGIDDIIERNRKM</sequence>
<evidence type="ECO:0000313" key="2">
    <source>
        <dbReference type="Proteomes" id="UP000254512"/>
    </source>
</evidence>
<organism evidence="1 2">
    <name type="scientific">Grimontia hollisae</name>
    <name type="common">Vibrio hollisae</name>
    <dbReference type="NCBI Taxonomy" id="673"/>
    <lineage>
        <taxon>Bacteria</taxon>
        <taxon>Pseudomonadati</taxon>
        <taxon>Pseudomonadota</taxon>
        <taxon>Gammaproteobacteria</taxon>
        <taxon>Vibrionales</taxon>
        <taxon>Vibrionaceae</taxon>
        <taxon>Grimontia</taxon>
    </lineage>
</organism>
<evidence type="ECO:0000313" key="1">
    <source>
        <dbReference type="EMBL" id="STO98320.1"/>
    </source>
</evidence>
<dbReference type="EMBL" id="UGHD01000003">
    <property type="protein sequence ID" value="STO98320.1"/>
    <property type="molecule type" value="Genomic_DNA"/>
</dbReference>
<dbReference type="Proteomes" id="UP000254512">
    <property type="component" value="Unassembled WGS sequence"/>
</dbReference>